<organism evidence="1 2">
    <name type="scientific">Prauserella halophila</name>
    <dbReference type="NCBI Taxonomy" id="185641"/>
    <lineage>
        <taxon>Bacteria</taxon>
        <taxon>Bacillati</taxon>
        <taxon>Actinomycetota</taxon>
        <taxon>Actinomycetes</taxon>
        <taxon>Pseudonocardiales</taxon>
        <taxon>Pseudonocardiaceae</taxon>
        <taxon>Prauserella</taxon>
    </lineage>
</organism>
<gene>
    <name evidence="1" type="ORF">GCM10009676_08720</name>
</gene>
<protein>
    <recommendedName>
        <fullName evidence="3">Integrase catalytic domain-containing protein</fullName>
    </recommendedName>
</protein>
<evidence type="ECO:0008006" key="3">
    <source>
        <dbReference type="Google" id="ProtNLM"/>
    </source>
</evidence>
<dbReference type="SUPFAM" id="SSF53098">
    <property type="entry name" value="Ribonuclease H-like"/>
    <property type="match status" value="1"/>
</dbReference>
<proteinExistence type="predicted"/>
<evidence type="ECO:0000313" key="1">
    <source>
        <dbReference type="EMBL" id="GAA1228549.1"/>
    </source>
</evidence>
<sequence>MRTTVSDPDAARACNPVKRQFTAGAPNRLRVADCTHVASWADTVYVAFANDTFSRTIVGWTVSMSHRLHEARNYRPPATRNRR</sequence>
<dbReference type="Proteomes" id="UP001500653">
    <property type="component" value="Unassembled WGS sequence"/>
</dbReference>
<keyword evidence="2" id="KW-1185">Reference proteome</keyword>
<dbReference type="EMBL" id="BAAALN010000003">
    <property type="protein sequence ID" value="GAA1228549.1"/>
    <property type="molecule type" value="Genomic_DNA"/>
</dbReference>
<evidence type="ECO:0000313" key="2">
    <source>
        <dbReference type="Proteomes" id="UP001500653"/>
    </source>
</evidence>
<reference evidence="1 2" key="1">
    <citation type="journal article" date="2019" name="Int. J. Syst. Evol. Microbiol.">
        <title>The Global Catalogue of Microorganisms (GCM) 10K type strain sequencing project: providing services to taxonomists for standard genome sequencing and annotation.</title>
        <authorList>
            <consortium name="The Broad Institute Genomics Platform"/>
            <consortium name="The Broad Institute Genome Sequencing Center for Infectious Disease"/>
            <person name="Wu L."/>
            <person name="Ma J."/>
        </authorList>
    </citation>
    <scope>NUCLEOTIDE SEQUENCE [LARGE SCALE GENOMIC DNA]</scope>
    <source>
        <strain evidence="1 2">JCM 13023</strain>
    </source>
</reference>
<dbReference type="InterPro" id="IPR012337">
    <property type="entry name" value="RNaseH-like_sf"/>
</dbReference>
<comment type="caution">
    <text evidence="1">The sequence shown here is derived from an EMBL/GenBank/DDBJ whole genome shotgun (WGS) entry which is preliminary data.</text>
</comment>
<name>A0ABN1W2T5_9PSEU</name>
<accession>A0ABN1W2T5</accession>